<name>A0AAE0ZJC0_9GAST</name>
<dbReference type="EMBL" id="JAWDGP010003856">
    <property type="protein sequence ID" value="KAK3770275.1"/>
    <property type="molecule type" value="Genomic_DNA"/>
</dbReference>
<evidence type="ECO:0008006" key="3">
    <source>
        <dbReference type="Google" id="ProtNLM"/>
    </source>
</evidence>
<protein>
    <recommendedName>
        <fullName evidence="3">Reverse transcriptase domain-containing protein</fullName>
    </recommendedName>
</protein>
<proteinExistence type="predicted"/>
<keyword evidence="2" id="KW-1185">Reference proteome</keyword>
<evidence type="ECO:0000313" key="2">
    <source>
        <dbReference type="Proteomes" id="UP001283361"/>
    </source>
</evidence>
<dbReference type="AlphaFoldDB" id="A0AAE0ZJC0"/>
<sequence>MTQGDHSVLASQNSTNKDNFHILREEVYAAIRSLKKGKSAGMDEFPAELIQHGGQIPHKSRQLSYAEGDLEQAEEIIAKEQAGFRPNRSTTEQIFNLRILYEKYSQYQQDIYHVFTDLTTAFDREWHDALWDAMNKFKMGQNLINTIKEPFPKATSAVFIQSTVGE</sequence>
<reference evidence="1" key="1">
    <citation type="journal article" date="2023" name="G3 (Bethesda)">
        <title>A reference genome for the long-term kleptoplast-retaining sea slug Elysia crispata morphotype clarki.</title>
        <authorList>
            <person name="Eastman K.E."/>
            <person name="Pendleton A.L."/>
            <person name="Shaikh M.A."/>
            <person name="Suttiyut T."/>
            <person name="Ogas R."/>
            <person name="Tomko P."/>
            <person name="Gavelis G."/>
            <person name="Widhalm J.R."/>
            <person name="Wisecaver J.H."/>
        </authorList>
    </citation>
    <scope>NUCLEOTIDE SEQUENCE</scope>
    <source>
        <strain evidence="1">ECLA1</strain>
    </source>
</reference>
<accession>A0AAE0ZJC0</accession>
<organism evidence="1 2">
    <name type="scientific">Elysia crispata</name>
    <name type="common">lettuce slug</name>
    <dbReference type="NCBI Taxonomy" id="231223"/>
    <lineage>
        <taxon>Eukaryota</taxon>
        <taxon>Metazoa</taxon>
        <taxon>Spiralia</taxon>
        <taxon>Lophotrochozoa</taxon>
        <taxon>Mollusca</taxon>
        <taxon>Gastropoda</taxon>
        <taxon>Heterobranchia</taxon>
        <taxon>Euthyneura</taxon>
        <taxon>Panpulmonata</taxon>
        <taxon>Sacoglossa</taxon>
        <taxon>Placobranchoidea</taxon>
        <taxon>Plakobranchidae</taxon>
        <taxon>Elysia</taxon>
    </lineage>
</organism>
<dbReference type="Proteomes" id="UP001283361">
    <property type="component" value="Unassembled WGS sequence"/>
</dbReference>
<comment type="caution">
    <text evidence="1">The sequence shown here is derived from an EMBL/GenBank/DDBJ whole genome shotgun (WGS) entry which is preliminary data.</text>
</comment>
<evidence type="ECO:0000313" key="1">
    <source>
        <dbReference type="EMBL" id="KAK3770275.1"/>
    </source>
</evidence>
<gene>
    <name evidence="1" type="ORF">RRG08_029930</name>
</gene>
<dbReference type="PANTHER" id="PTHR19446">
    <property type="entry name" value="REVERSE TRANSCRIPTASES"/>
    <property type="match status" value="1"/>
</dbReference>